<dbReference type="AlphaFoldDB" id="A0A8J2JNN3"/>
<name>A0A8J2JNN3_9HEXA</name>
<evidence type="ECO:0000313" key="2">
    <source>
        <dbReference type="Proteomes" id="UP000708208"/>
    </source>
</evidence>
<sequence>ISPGKHKVMPSPLINMIAEKNEDEKKGMRSAHQRDAMIFCNLMARIEDEVC</sequence>
<proteinExistence type="predicted"/>
<accession>A0A8J2JNN3</accession>
<comment type="caution">
    <text evidence="1">The sequence shown here is derived from an EMBL/GenBank/DDBJ whole genome shotgun (WGS) entry which is preliminary data.</text>
</comment>
<feature type="non-terminal residue" evidence="1">
    <location>
        <position position="1"/>
    </location>
</feature>
<reference evidence="1" key="1">
    <citation type="submission" date="2021-06" db="EMBL/GenBank/DDBJ databases">
        <authorList>
            <person name="Hodson N. C."/>
            <person name="Mongue J. A."/>
            <person name="Jaron S. K."/>
        </authorList>
    </citation>
    <scope>NUCLEOTIDE SEQUENCE</scope>
</reference>
<organism evidence="1 2">
    <name type="scientific">Allacma fusca</name>
    <dbReference type="NCBI Taxonomy" id="39272"/>
    <lineage>
        <taxon>Eukaryota</taxon>
        <taxon>Metazoa</taxon>
        <taxon>Ecdysozoa</taxon>
        <taxon>Arthropoda</taxon>
        <taxon>Hexapoda</taxon>
        <taxon>Collembola</taxon>
        <taxon>Symphypleona</taxon>
        <taxon>Sminthuridae</taxon>
        <taxon>Allacma</taxon>
    </lineage>
</organism>
<gene>
    <name evidence="1" type="ORF">AFUS01_LOCUS10158</name>
</gene>
<evidence type="ECO:0000313" key="1">
    <source>
        <dbReference type="EMBL" id="CAG7720905.1"/>
    </source>
</evidence>
<protein>
    <submittedName>
        <fullName evidence="1">Uncharacterized protein</fullName>
    </submittedName>
</protein>
<dbReference type="EMBL" id="CAJVCH010075051">
    <property type="protein sequence ID" value="CAG7720905.1"/>
    <property type="molecule type" value="Genomic_DNA"/>
</dbReference>
<dbReference type="Proteomes" id="UP000708208">
    <property type="component" value="Unassembled WGS sequence"/>
</dbReference>
<keyword evidence="2" id="KW-1185">Reference proteome</keyword>